<dbReference type="OrthoDB" id="9774608at2"/>
<reference evidence="4 5" key="1">
    <citation type="submission" date="2018-02" db="EMBL/GenBank/DDBJ databases">
        <title>Draft genome sequence of Ochrobactrum oryzae found in Brazil.</title>
        <authorList>
            <person name="Cerdeira L."/>
            <person name="Andrade F."/>
            <person name="Zacariotto T."/>
            <person name="Barbosa B."/>
            <person name="Santos S."/>
            <person name="Cassetari V."/>
            <person name="Lincopan N."/>
        </authorList>
    </citation>
    <scope>NUCLEOTIDE SEQUENCE [LARGE SCALE GENOMIC DNA]</scope>
    <source>
        <strain evidence="4 5">OA447</strain>
    </source>
</reference>
<dbReference type="InterPro" id="IPR025668">
    <property type="entry name" value="Tnp_DDE_dom"/>
</dbReference>
<dbReference type="PANTHER" id="PTHR33408:SF4">
    <property type="entry name" value="TRANSPOSASE DDE DOMAIN-CONTAINING PROTEIN"/>
    <property type="match status" value="1"/>
</dbReference>
<dbReference type="Pfam" id="PF13751">
    <property type="entry name" value="DDE_Tnp_1_6"/>
    <property type="match status" value="1"/>
</dbReference>
<evidence type="ECO:0000259" key="2">
    <source>
        <dbReference type="Pfam" id="PF05598"/>
    </source>
</evidence>
<name>A0A2S7IZW0_9HYPH</name>
<comment type="caution">
    <text evidence="4">The sequence shown here is derived from an EMBL/GenBank/DDBJ whole genome shotgun (WGS) entry which is preliminary data.</text>
</comment>
<organism evidence="4 5">
    <name type="scientific">Brucella oryzae</name>
    <dbReference type="NCBI Taxonomy" id="335286"/>
    <lineage>
        <taxon>Bacteria</taxon>
        <taxon>Pseudomonadati</taxon>
        <taxon>Pseudomonadota</taxon>
        <taxon>Alphaproteobacteria</taxon>
        <taxon>Hyphomicrobiales</taxon>
        <taxon>Brucellaceae</taxon>
        <taxon>Brucella/Ochrobactrum group</taxon>
        <taxon>Brucella</taxon>
    </lineage>
</organism>
<dbReference type="EMBL" id="PTRC01000016">
    <property type="protein sequence ID" value="PQA73542.1"/>
    <property type="molecule type" value="Genomic_DNA"/>
</dbReference>
<proteinExistence type="predicted"/>
<protein>
    <recommendedName>
        <fullName evidence="6">Transposase</fullName>
    </recommendedName>
</protein>
<dbReference type="InterPro" id="IPR008490">
    <property type="entry name" value="Transposase_InsH_N"/>
</dbReference>
<feature type="domain" description="Transposase InsH N-terminal" evidence="2">
    <location>
        <begin position="4"/>
        <end position="96"/>
    </location>
</feature>
<evidence type="ECO:0000259" key="3">
    <source>
        <dbReference type="Pfam" id="PF13751"/>
    </source>
</evidence>
<dbReference type="NCBIfam" id="NF033551">
    <property type="entry name" value="transpos_IS1182"/>
    <property type="match status" value="1"/>
</dbReference>
<sequence>MLDVERLLEEDHPVRAIWELVGQLDLSAFAAGIGSLEGVTGRPAYDPRLLVSLWIYSYSRGIGSAREVERRCEHDPDFPWLMGLLVINHHTLSDFRLAHREALDEMFTQVLAVLSTEGLIALQSIMHDGTKITAQAGPGSFKQEAQIVKHLAAARHHVASMGDPRNGEATVRQAAARERAGRERIERLEQALLHAQQISVAKRPGYARTRQRQTGVSSTDPEARIMRHGDGHYALSYNVQISTDAAHGIAVGLDIGQTAPDYEYLAPAIEQIRKRLGQSPDQMVVDAGYTSRANILAAHDRDIELVGPWTETDGRAKQRFARVGVTDAFLPDKFQYDTASDSYVCPEGKILTARYGHVRPGRRMVRYLASPTDCRPCPSRRQCCSGNQRYGRSIVVTHEDPVVSVFRSRKNSPETKALVRERGRVAEFVNAWLKDKLGLRRFRVRGLAKAGTEAL</sequence>
<evidence type="ECO:0008006" key="6">
    <source>
        <dbReference type="Google" id="ProtNLM"/>
    </source>
</evidence>
<evidence type="ECO:0000313" key="4">
    <source>
        <dbReference type="EMBL" id="PQA73542.1"/>
    </source>
</evidence>
<feature type="domain" description="Transposase DDE" evidence="3">
    <location>
        <begin position="344"/>
        <end position="452"/>
    </location>
</feature>
<evidence type="ECO:0000313" key="5">
    <source>
        <dbReference type="Proteomes" id="UP000238493"/>
    </source>
</evidence>
<feature type="region of interest" description="Disordered" evidence="1">
    <location>
        <begin position="203"/>
        <end position="223"/>
    </location>
</feature>
<dbReference type="PANTHER" id="PTHR33408">
    <property type="entry name" value="TRANSPOSASE"/>
    <property type="match status" value="1"/>
</dbReference>
<dbReference type="Proteomes" id="UP000238493">
    <property type="component" value="Unassembled WGS sequence"/>
</dbReference>
<accession>A0A2S7IZW0</accession>
<dbReference type="RefSeq" id="WP_104755495.1">
    <property type="nucleotide sequence ID" value="NZ_JBHEEO010000003.1"/>
</dbReference>
<dbReference type="Pfam" id="PF05598">
    <property type="entry name" value="DUF772"/>
    <property type="match status" value="1"/>
</dbReference>
<dbReference type="InterPro" id="IPR047629">
    <property type="entry name" value="IS1182_transpos"/>
</dbReference>
<evidence type="ECO:0000256" key="1">
    <source>
        <dbReference type="SAM" id="MobiDB-lite"/>
    </source>
</evidence>
<gene>
    <name evidence="4" type="ORF">C3731_09750</name>
</gene>
<dbReference type="AlphaFoldDB" id="A0A2S7IZW0"/>
<keyword evidence="5" id="KW-1185">Reference proteome</keyword>